<evidence type="ECO:0000256" key="1">
    <source>
        <dbReference type="ARBA" id="ARBA00004442"/>
    </source>
</evidence>
<evidence type="ECO:0000313" key="10">
    <source>
        <dbReference type="Proteomes" id="UP001348817"/>
    </source>
</evidence>
<dbReference type="CDD" id="cd08977">
    <property type="entry name" value="SusD"/>
    <property type="match status" value="1"/>
</dbReference>
<dbReference type="AlphaFoldDB" id="A0AAU9CI41"/>
<proteinExistence type="inferred from homology"/>
<geneLocation type="plasmid" evidence="9 10">
    <name>pFA2</name>
</geneLocation>
<dbReference type="Pfam" id="PF07980">
    <property type="entry name" value="SusD_RagB"/>
    <property type="match status" value="1"/>
</dbReference>
<keyword evidence="10" id="KW-1185">Reference proteome</keyword>
<feature type="domain" description="RagB/SusD" evidence="7">
    <location>
        <begin position="267"/>
        <end position="495"/>
    </location>
</feature>
<evidence type="ECO:0000259" key="8">
    <source>
        <dbReference type="Pfam" id="PF14322"/>
    </source>
</evidence>
<name>A0AAU9CI41_9BACT</name>
<sequence length="499" mass="56703">MKSTYRRLALGLAMAVAAGLSSCSSWLELKPENNLIKEEYWNKKGDVVSVLSSSYRDLRENYSSFLVWGEARGGSFYQGLSNALFTVNMGRIMDGNIETINGLLSWGQVYSSINLANTVIKFTPEVVTKDASFDQVQADELLAEARYIRALNYFYLVKTFGEVPLVLEPSDTDQVDIYPAKSTEAEVMDQIVEDLVFAERYALETFGRDDYDKGRATKGAVRALQAEVYLWKEDYASCLVACEKVITSGKYGLLPKDEWLEIFATGNTNEGIFELQFDYRENQTNLLTLIFTGSNNAPPRLLLHGNMLDLFEPTDIRGEGRTFIGGEDSDTPPIWKYTGLGTDEESSRDTDKSDANWIVHRYADVLLMKAEALAAQNDAQIPDALEILNTIRERAGVEAFAPQENMTQKQWITLLLEERAREFVAEGKRWFDLLRIAKRGNYANKDILIDILMEGVPAGERQKVRNKLQDPMSYYLPIYQKEIDYNRNLKQNPYYDTQN</sequence>
<dbReference type="Proteomes" id="UP001348817">
    <property type="component" value="Plasmid pFA2"/>
</dbReference>
<keyword evidence="3 6" id="KW-0732">Signal</keyword>
<dbReference type="KEGG" id="fax:FUAX_42510"/>
<comment type="subcellular location">
    <subcellularLocation>
        <location evidence="1">Cell outer membrane</location>
    </subcellularLocation>
</comment>
<dbReference type="SUPFAM" id="SSF48452">
    <property type="entry name" value="TPR-like"/>
    <property type="match status" value="1"/>
</dbReference>
<evidence type="ECO:0000256" key="5">
    <source>
        <dbReference type="ARBA" id="ARBA00023237"/>
    </source>
</evidence>
<keyword evidence="5" id="KW-0998">Cell outer membrane</keyword>
<dbReference type="Pfam" id="PF14322">
    <property type="entry name" value="SusD-like_3"/>
    <property type="match status" value="1"/>
</dbReference>
<keyword evidence="4" id="KW-0472">Membrane</keyword>
<organism evidence="9 10">
    <name type="scientific">Fulvitalea axinellae</name>
    <dbReference type="NCBI Taxonomy" id="1182444"/>
    <lineage>
        <taxon>Bacteria</taxon>
        <taxon>Pseudomonadati</taxon>
        <taxon>Bacteroidota</taxon>
        <taxon>Cytophagia</taxon>
        <taxon>Cytophagales</taxon>
        <taxon>Persicobacteraceae</taxon>
        <taxon>Fulvitalea</taxon>
    </lineage>
</organism>
<gene>
    <name evidence="9" type="ORF">FUAX_42510</name>
</gene>
<feature type="chain" id="PRO_5043392481" evidence="6">
    <location>
        <begin position="28"/>
        <end position="499"/>
    </location>
</feature>
<evidence type="ECO:0000256" key="6">
    <source>
        <dbReference type="SAM" id="SignalP"/>
    </source>
</evidence>
<dbReference type="GO" id="GO:0009279">
    <property type="term" value="C:cell outer membrane"/>
    <property type="evidence" value="ECO:0007669"/>
    <property type="project" value="UniProtKB-SubCell"/>
</dbReference>
<accession>A0AAU9CI41</accession>
<evidence type="ECO:0000313" key="9">
    <source>
        <dbReference type="EMBL" id="BDD11819.1"/>
    </source>
</evidence>
<dbReference type="InterPro" id="IPR012944">
    <property type="entry name" value="SusD_RagB_dom"/>
</dbReference>
<evidence type="ECO:0000256" key="2">
    <source>
        <dbReference type="ARBA" id="ARBA00006275"/>
    </source>
</evidence>
<dbReference type="Gene3D" id="1.25.40.390">
    <property type="match status" value="1"/>
</dbReference>
<protein>
    <submittedName>
        <fullName evidence="9">Membrane protein</fullName>
    </submittedName>
</protein>
<feature type="domain" description="SusD-like N-terminal" evidence="8">
    <location>
        <begin position="101"/>
        <end position="230"/>
    </location>
</feature>
<evidence type="ECO:0000256" key="3">
    <source>
        <dbReference type="ARBA" id="ARBA00022729"/>
    </source>
</evidence>
<evidence type="ECO:0000259" key="7">
    <source>
        <dbReference type="Pfam" id="PF07980"/>
    </source>
</evidence>
<reference evidence="9 10" key="1">
    <citation type="submission" date="2021-12" db="EMBL/GenBank/DDBJ databases">
        <title>Genome sequencing of bacteria with rrn-lacking chromosome and rrn-plasmid.</title>
        <authorList>
            <person name="Anda M."/>
            <person name="Iwasaki W."/>
        </authorList>
    </citation>
    <scope>NUCLEOTIDE SEQUENCE [LARGE SCALE GENOMIC DNA]</scope>
    <source>
        <strain evidence="9 10">DSM 100852</strain>
        <plasmid evidence="9 10">pFA2</plasmid>
    </source>
</reference>
<feature type="signal peptide" evidence="6">
    <location>
        <begin position="1"/>
        <end position="27"/>
    </location>
</feature>
<comment type="similarity">
    <text evidence="2">Belongs to the SusD family.</text>
</comment>
<dbReference type="InterPro" id="IPR033985">
    <property type="entry name" value="SusD-like_N"/>
</dbReference>
<dbReference type="PROSITE" id="PS51257">
    <property type="entry name" value="PROKAR_LIPOPROTEIN"/>
    <property type="match status" value="1"/>
</dbReference>
<evidence type="ECO:0000256" key="4">
    <source>
        <dbReference type="ARBA" id="ARBA00023136"/>
    </source>
</evidence>
<dbReference type="InterPro" id="IPR011990">
    <property type="entry name" value="TPR-like_helical_dom_sf"/>
</dbReference>
<keyword evidence="9" id="KW-0614">Plasmid</keyword>
<dbReference type="EMBL" id="AP025316">
    <property type="protein sequence ID" value="BDD11819.1"/>
    <property type="molecule type" value="Genomic_DNA"/>
</dbReference>